<name>A0ABN7P1J2_TIMPD</name>
<evidence type="ECO:0000256" key="1">
    <source>
        <dbReference type="SAM" id="MobiDB-lite"/>
    </source>
</evidence>
<sequence length="111" mass="12253">MLERLQVTSNVPLSIEPGNAQTPVSGLGSGTVPLEDSERKVEEKREIGNVQKTVCTGGYVLRVGSWRELALARTPVKDRYRDDRSVINYATRVYCGSAWLLLVGLMCGWPS</sequence>
<proteinExistence type="predicted"/>
<keyword evidence="3" id="KW-1185">Reference proteome</keyword>
<dbReference type="EMBL" id="CAJPIN010009036">
    <property type="protein sequence ID" value="CAG2059248.1"/>
    <property type="molecule type" value="Genomic_DNA"/>
</dbReference>
<organism evidence="2 3">
    <name type="scientific">Timema podura</name>
    <name type="common">Walking stick</name>
    <dbReference type="NCBI Taxonomy" id="61482"/>
    <lineage>
        <taxon>Eukaryota</taxon>
        <taxon>Metazoa</taxon>
        <taxon>Ecdysozoa</taxon>
        <taxon>Arthropoda</taxon>
        <taxon>Hexapoda</taxon>
        <taxon>Insecta</taxon>
        <taxon>Pterygota</taxon>
        <taxon>Neoptera</taxon>
        <taxon>Polyneoptera</taxon>
        <taxon>Phasmatodea</taxon>
        <taxon>Timematodea</taxon>
        <taxon>Timematoidea</taxon>
        <taxon>Timematidae</taxon>
        <taxon>Timema</taxon>
    </lineage>
</organism>
<comment type="caution">
    <text evidence="2">The sequence shown here is derived from an EMBL/GenBank/DDBJ whole genome shotgun (WGS) entry which is preliminary data.</text>
</comment>
<feature type="region of interest" description="Disordered" evidence="1">
    <location>
        <begin position="1"/>
        <end position="43"/>
    </location>
</feature>
<evidence type="ECO:0000313" key="3">
    <source>
        <dbReference type="Proteomes" id="UP001153148"/>
    </source>
</evidence>
<protein>
    <submittedName>
        <fullName evidence="2">Uncharacterized protein</fullName>
    </submittedName>
</protein>
<feature type="compositionally biased region" description="Polar residues" evidence="1">
    <location>
        <begin position="1"/>
        <end position="12"/>
    </location>
</feature>
<evidence type="ECO:0000313" key="2">
    <source>
        <dbReference type="EMBL" id="CAG2059248.1"/>
    </source>
</evidence>
<reference evidence="2" key="1">
    <citation type="submission" date="2021-03" db="EMBL/GenBank/DDBJ databases">
        <authorList>
            <person name="Tran Van P."/>
        </authorList>
    </citation>
    <scope>NUCLEOTIDE SEQUENCE</scope>
</reference>
<dbReference type="Proteomes" id="UP001153148">
    <property type="component" value="Unassembled WGS sequence"/>
</dbReference>
<gene>
    <name evidence="2" type="ORF">TPAB3V08_LOCUS6213</name>
</gene>
<accession>A0ABN7P1J2</accession>